<evidence type="ECO:0000313" key="5">
    <source>
        <dbReference type="EMBL" id="OFI32296.1"/>
    </source>
</evidence>
<dbReference type="PANTHER" id="PTHR46796">
    <property type="entry name" value="HTH-TYPE TRANSCRIPTIONAL ACTIVATOR RHAS-RELATED"/>
    <property type="match status" value="1"/>
</dbReference>
<dbReference type="InterPro" id="IPR018062">
    <property type="entry name" value="HTH_AraC-typ_CS"/>
</dbReference>
<dbReference type="InterPro" id="IPR009057">
    <property type="entry name" value="Homeodomain-like_sf"/>
</dbReference>
<dbReference type="AlphaFoldDB" id="A0A1E8F946"/>
<dbReference type="Proteomes" id="UP000176037">
    <property type="component" value="Unassembled WGS sequence"/>
</dbReference>
<dbReference type="InterPro" id="IPR018060">
    <property type="entry name" value="HTH_AraC"/>
</dbReference>
<proteinExistence type="predicted"/>
<dbReference type="OrthoDB" id="34150at2"/>
<evidence type="ECO:0000256" key="1">
    <source>
        <dbReference type="ARBA" id="ARBA00023015"/>
    </source>
</evidence>
<evidence type="ECO:0000259" key="4">
    <source>
        <dbReference type="PROSITE" id="PS01124"/>
    </source>
</evidence>
<dbReference type="PRINTS" id="PR00032">
    <property type="entry name" value="HTHARAC"/>
</dbReference>
<keyword evidence="3" id="KW-0804">Transcription</keyword>
<name>A0A1E8F946_9ALTE</name>
<dbReference type="InterPro" id="IPR020449">
    <property type="entry name" value="Tscrpt_reg_AraC-type_HTH"/>
</dbReference>
<dbReference type="PANTHER" id="PTHR46796:SF13">
    <property type="entry name" value="HTH-TYPE TRANSCRIPTIONAL ACTIVATOR RHAS"/>
    <property type="match status" value="1"/>
</dbReference>
<dbReference type="RefSeq" id="WP_070178541.1">
    <property type="nucleotide sequence ID" value="NZ_BMJR01000013.1"/>
</dbReference>
<evidence type="ECO:0000313" key="6">
    <source>
        <dbReference type="Proteomes" id="UP000176037"/>
    </source>
</evidence>
<evidence type="ECO:0000256" key="3">
    <source>
        <dbReference type="ARBA" id="ARBA00023163"/>
    </source>
</evidence>
<dbReference type="Gene3D" id="1.10.10.60">
    <property type="entry name" value="Homeodomain-like"/>
    <property type="match status" value="2"/>
</dbReference>
<gene>
    <name evidence="5" type="ORF">BFC17_07540</name>
</gene>
<keyword evidence="6" id="KW-1185">Reference proteome</keyword>
<dbReference type="InterPro" id="IPR032783">
    <property type="entry name" value="AraC_lig"/>
</dbReference>
<keyword evidence="1" id="KW-0805">Transcription regulation</keyword>
<keyword evidence="2" id="KW-0238">DNA-binding</keyword>
<dbReference type="EMBL" id="MJIC01000020">
    <property type="protein sequence ID" value="OFI32296.1"/>
    <property type="molecule type" value="Genomic_DNA"/>
</dbReference>
<dbReference type="PROSITE" id="PS01124">
    <property type="entry name" value="HTH_ARAC_FAMILY_2"/>
    <property type="match status" value="1"/>
</dbReference>
<sequence length="317" mass="35130">MDLFSHYLSAVSVDAATISKWQVHSPWGVNVDDFAPGYFLTLLDGPPIHLNINNQQIVLNQGDALLAPRGGKCQICSVGASNFAPIEALEWQGQDSDQYDIHAHLGQAMTVTVGSRGRPSILAGVAFELELTHASLIAECLPPYIPIRAQQSLLLQQFQPLISHIFTDKAPGYFAVATQLAELIIISALRTFITNQDEFPTGALKALTDRQLRKALQEIHDSYQHDLPVDYLAQVANMSRSNFMARFKRLVGVSPMAYLNRHRINQAQALLSKTQLPIAEIAEQVGFHSDRAFRQAFKLQTGIAPRQYREQSQSLSA</sequence>
<dbReference type="InterPro" id="IPR050204">
    <property type="entry name" value="AraC_XylS_family_regulators"/>
</dbReference>
<protein>
    <recommendedName>
        <fullName evidence="4">HTH araC/xylS-type domain-containing protein</fullName>
    </recommendedName>
</protein>
<dbReference type="Pfam" id="PF12833">
    <property type="entry name" value="HTH_18"/>
    <property type="match status" value="1"/>
</dbReference>
<dbReference type="Pfam" id="PF12852">
    <property type="entry name" value="Cupin_6"/>
    <property type="match status" value="1"/>
</dbReference>
<feature type="domain" description="HTH araC/xylS-type" evidence="4">
    <location>
        <begin position="213"/>
        <end position="311"/>
    </location>
</feature>
<dbReference type="SMART" id="SM00342">
    <property type="entry name" value="HTH_ARAC"/>
    <property type="match status" value="1"/>
</dbReference>
<dbReference type="GO" id="GO:0003700">
    <property type="term" value="F:DNA-binding transcription factor activity"/>
    <property type="evidence" value="ECO:0007669"/>
    <property type="project" value="InterPro"/>
</dbReference>
<dbReference type="PROSITE" id="PS00041">
    <property type="entry name" value="HTH_ARAC_FAMILY_1"/>
    <property type="match status" value="1"/>
</dbReference>
<dbReference type="STRING" id="1856405.BFC17_07540"/>
<organism evidence="5 6">
    <name type="scientific">Alteromonas lipolytica</name>
    <dbReference type="NCBI Taxonomy" id="1856405"/>
    <lineage>
        <taxon>Bacteria</taxon>
        <taxon>Pseudomonadati</taxon>
        <taxon>Pseudomonadota</taxon>
        <taxon>Gammaproteobacteria</taxon>
        <taxon>Alteromonadales</taxon>
        <taxon>Alteromonadaceae</taxon>
        <taxon>Alteromonas/Salinimonas group</taxon>
        <taxon>Alteromonas</taxon>
    </lineage>
</organism>
<dbReference type="SUPFAM" id="SSF46689">
    <property type="entry name" value="Homeodomain-like"/>
    <property type="match status" value="2"/>
</dbReference>
<comment type="caution">
    <text evidence="5">The sequence shown here is derived from an EMBL/GenBank/DDBJ whole genome shotgun (WGS) entry which is preliminary data.</text>
</comment>
<dbReference type="GO" id="GO:0043565">
    <property type="term" value="F:sequence-specific DNA binding"/>
    <property type="evidence" value="ECO:0007669"/>
    <property type="project" value="InterPro"/>
</dbReference>
<accession>A0A1E8F946</accession>
<evidence type="ECO:0000256" key="2">
    <source>
        <dbReference type="ARBA" id="ARBA00023125"/>
    </source>
</evidence>
<reference evidence="5 6" key="1">
    <citation type="submission" date="2016-09" db="EMBL/GenBank/DDBJ databases">
        <title>Alteromonas lipolytica, a new species isolated from sea water.</title>
        <authorList>
            <person name="Wu Y.-H."/>
            <person name="Cheng H."/>
            <person name="Xu X.-W."/>
        </authorList>
    </citation>
    <scope>NUCLEOTIDE SEQUENCE [LARGE SCALE GENOMIC DNA]</scope>
    <source>
        <strain evidence="5 6">JW12</strain>
    </source>
</reference>